<dbReference type="EMBL" id="JABEVY010000291">
    <property type="protein sequence ID" value="KAF5238326.1"/>
    <property type="molecule type" value="Genomic_DNA"/>
</dbReference>
<name>A0A8H5DWV1_9HYPO</name>
<comment type="caution">
    <text evidence="2">The sequence shown here is derived from an EMBL/GenBank/DDBJ whole genome shotgun (WGS) entry which is preliminary data.</text>
</comment>
<dbReference type="Proteomes" id="UP000573603">
    <property type="component" value="Unassembled WGS sequence"/>
</dbReference>
<dbReference type="AlphaFoldDB" id="A0A8H5DWV1"/>
<evidence type="ECO:0000313" key="3">
    <source>
        <dbReference type="Proteomes" id="UP000573603"/>
    </source>
</evidence>
<feature type="region of interest" description="Disordered" evidence="1">
    <location>
        <begin position="145"/>
        <end position="222"/>
    </location>
</feature>
<evidence type="ECO:0000256" key="1">
    <source>
        <dbReference type="SAM" id="MobiDB-lite"/>
    </source>
</evidence>
<feature type="compositionally biased region" description="Polar residues" evidence="1">
    <location>
        <begin position="370"/>
        <end position="398"/>
    </location>
</feature>
<feature type="compositionally biased region" description="Acidic residues" evidence="1">
    <location>
        <begin position="145"/>
        <end position="161"/>
    </location>
</feature>
<feature type="compositionally biased region" description="Basic and acidic residues" evidence="1">
    <location>
        <begin position="162"/>
        <end position="175"/>
    </location>
</feature>
<accession>A0A8H5DWV1</accession>
<feature type="compositionally biased region" description="Basic and acidic residues" evidence="1">
    <location>
        <begin position="213"/>
        <end position="222"/>
    </location>
</feature>
<feature type="compositionally biased region" description="Low complexity" evidence="1">
    <location>
        <begin position="296"/>
        <end position="305"/>
    </location>
</feature>
<proteinExistence type="predicted"/>
<feature type="compositionally biased region" description="Low complexity" evidence="1">
    <location>
        <begin position="179"/>
        <end position="192"/>
    </location>
</feature>
<gene>
    <name evidence="2" type="ORF">FANTH_10358</name>
</gene>
<protein>
    <submittedName>
        <fullName evidence="2">Uncharacterized protein</fullName>
    </submittedName>
</protein>
<feature type="compositionally biased region" description="Basic and acidic residues" evidence="1">
    <location>
        <begin position="358"/>
        <end position="369"/>
    </location>
</feature>
<sequence length="425" mass="45893">MPHPRIHGFAALKKRANQPENQDIRLETEQKGITMVESMTLRAVNNEKTSGLRLINNSLGGGRQENVVAKVPGVEGTYVAIIDNAESLLDAYKMLPRGKISVIFAVPPNGSGASMTSTEIPWSVFKAAEEQDVAATESAIDAVEAPDDDETVVGDDETVVGEDDRPKKGDVKENDETTPEPTTTITPATDPEVLYPDLAGHGRGVCTQAHAGRSPDTKSKDRETRICSRNILTIMFFEPIFCCLGCLCLRRRRAGSPASNRLIEEQPINEDLEGGEPPQVIELPDDDAVQPDDQQDSPQQDNPEQGSEPGSHSTATIEFPPYNDPMEENRDVSTHTPSDGTSQQDSETGSHSTARTESSAHSDPTEENQKVGNSSDGVPQINDTETVGNQNSTDSQCHPESRPLFSPEAIAVLEAAGEMLVQITT</sequence>
<organism evidence="2 3">
    <name type="scientific">Fusarium anthophilum</name>
    <dbReference type="NCBI Taxonomy" id="48485"/>
    <lineage>
        <taxon>Eukaryota</taxon>
        <taxon>Fungi</taxon>
        <taxon>Dikarya</taxon>
        <taxon>Ascomycota</taxon>
        <taxon>Pezizomycotina</taxon>
        <taxon>Sordariomycetes</taxon>
        <taxon>Hypocreomycetidae</taxon>
        <taxon>Hypocreales</taxon>
        <taxon>Nectriaceae</taxon>
        <taxon>Fusarium</taxon>
        <taxon>Fusarium fujikuroi species complex</taxon>
    </lineage>
</organism>
<reference evidence="2 3" key="1">
    <citation type="journal article" date="2020" name="BMC Genomics">
        <title>Correction to: Identification and distribution of gene clusters required for synthesis of sphingolipid metabolism inhibitors in diverse species of the filamentous fungus Fusarium.</title>
        <authorList>
            <person name="Kim H.S."/>
            <person name="Lohmar J.M."/>
            <person name="Busman M."/>
            <person name="Brown D.W."/>
            <person name="Naumann T.A."/>
            <person name="Divon H.H."/>
            <person name="Lysoe E."/>
            <person name="Uhlig S."/>
            <person name="Proctor R.H."/>
        </authorList>
    </citation>
    <scope>NUCLEOTIDE SEQUENCE [LARGE SCALE GENOMIC DNA]</scope>
    <source>
        <strain evidence="2 3">NRRL 25214</strain>
    </source>
</reference>
<feature type="compositionally biased region" description="Polar residues" evidence="1">
    <location>
        <begin position="334"/>
        <end position="357"/>
    </location>
</feature>
<keyword evidence="3" id="KW-1185">Reference proteome</keyword>
<feature type="compositionally biased region" description="Acidic residues" evidence="1">
    <location>
        <begin position="283"/>
        <end position="295"/>
    </location>
</feature>
<evidence type="ECO:0000313" key="2">
    <source>
        <dbReference type="EMBL" id="KAF5238326.1"/>
    </source>
</evidence>
<feature type="region of interest" description="Disordered" evidence="1">
    <location>
        <begin position="262"/>
        <end position="405"/>
    </location>
</feature>